<accession>A0A6I3KTR0</accession>
<keyword evidence="1" id="KW-0238">DNA-binding</keyword>
<dbReference type="GO" id="GO:0003700">
    <property type="term" value="F:DNA-binding transcription factor activity"/>
    <property type="evidence" value="ECO:0007669"/>
    <property type="project" value="InterPro"/>
</dbReference>
<dbReference type="InterPro" id="IPR047057">
    <property type="entry name" value="MerR_fam"/>
</dbReference>
<dbReference type="CDD" id="cd00592">
    <property type="entry name" value="HTH_MerR-like"/>
    <property type="match status" value="1"/>
</dbReference>
<dbReference type="Proteomes" id="UP000432464">
    <property type="component" value="Unassembled WGS sequence"/>
</dbReference>
<feature type="domain" description="HTH merR-type" evidence="3">
    <location>
        <begin position="11"/>
        <end position="80"/>
    </location>
</feature>
<comment type="caution">
    <text evidence="4">The sequence shown here is derived from an EMBL/GenBank/DDBJ whole genome shotgun (WGS) entry which is preliminary data.</text>
</comment>
<dbReference type="PANTHER" id="PTHR30204">
    <property type="entry name" value="REDOX-CYCLING DRUG-SENSING TRANSCRIPTIONAL ACTIVATOR SOXR"/>
    <property type="match status" value="1"/>
</dbReference>
<protein>
    <submittedName>
        <fullName evidence="4">MerR family transcriptional regulator</fullName>
    </submittedName>
</protein>
<proteinExistence type="predicted"/>
<keyword evidence="5" id="KW-1185">Reference proteome</keyword>
<evidence type="ECO:0000259" key="3">
    <source>
        <dbReference type="PROSITE" id="PS50937"/>
    </source>
</evidence>
<dbReference type="GO" id="GO:0003677">
    <property type="term" value="F:DNA binding"/>
    <property type="evidence" value="ECO:0007669"/>
    <property type="project" value="UniProtKB-KW"/>
</dbReference>
<name>A0A6I3KTR0_9NOCA</name>
<dbReference type="InterPro" id="IPR000551">
    <property type="entry name" value="MerR-type_HTH_dom"/>
</dbReference>
<sequence length="349" mass="38650">MVTDNTQTRVLVSIGELARSTGIAVRTIRFYCDEGILESCRSSGGHRMFDAQTATDRLLLVRRLRTLGLGLGSITDVLHAQRSIAEAIAAESARVDVEFRSLAWRRASLRAIAAAGPTQQTERMALLAAVQDGDAAYDCLLRFWRRILAPIPQREFDIYVYWNIPEPPVDPSVDEIVAYAELAALVSDPEMDSAVRQQLWRGRSELIRDRRGLYTDVGDILVDVVALVMEGVLPHGGSELDRFVHAHAGARGERDTPSFREQLLIDATDADHRIRRYWALTALFLGTRVTVGQAHNWLFDALASGTEAADRPAAQLSAPSMGDLISSGNEHDSARRRAGRRAELLRQLL</sequence>
<dbReference type="PROSITE" id="PS50937">
    <property type="entry name" value="HTH_MERR_2"/>
    <property type="match status" value="1"/>
</dbReference>
<evidence type="ECO:0000313" key="4">
    <source>
        <dbReference type="EMBL" id="MTE13362.1"/>
    </source>
</evidence>
<dbReference type="InterPro" id="IPR009061">
    <property type="entry name" value="DNA-bd_dom_put_sf"/>
</dbReference>
<gene>
    <name evidence="4" type="ORF">GLP40_11320</name>
</gene>
<dbReference type="EMBL" id="WMBB01000005">
    <property type="protein sequence ID" value="MTE13362.1"/>
    <property type="molecule type" value="Genomic_DNA"/>
</dbReference>
<dbReference type="Gene3D" id="1.10.1660.10">
    <property type="match status" value="1"/>
</dbReference>
<feature type="region of interest" description="Disordered" evidence="2">
    <location>
        <begin position="318"/>
        <end position="337"/>
    </location>
</feature>
<evidence type="ECO:0000256" key="1">
    <source>
        <dbReference type="ARBA" id="ARBA00023125"/>
    </source>
</evidence>
<evidence type="ECO:0000313" key="5">
    <source>
        <dbReference type="Proteomes" id="UP000432464"/>
    </source>
</evidence>
<dbReference type="SUPFAM" id="SSF46955">
    <property type="entry name" value="Putative DNA-binding domain"/>
    <property type="match status" value="1"/>
</dbReference>
<dbReference type="PANTHER" id="PTHR30204:SF93">
    <property type="entry name" value="HTH MERR-TYPE DOMAIN-CONTAINING PROTEIN"/>
    <property type="match status" value="1"/>
</dbReference>
<dbReference type="AlphaFoldDB" id="A0A6I3KTR0"/>
<reference evidence="4 5" key="1">
    <citation type="submission" date="2019-11" db="EMBL/GenBank/DDBJ databases">
        <title>Nocardia sp. nov. CT2-14 isolated from soil.</title>
        <authorList>
            <person name="Kanchanasin P."/>
            <person name="Tanasupawat S."/>
            <person name="Yuki M."/>
            <person name="Kudo T."/>
        </authorList>
    </citation>
    <scope>NUCLEOTIDE SEQUENCE [LARGE SCALE GENOMIC DNA]</scope>
    <source>
        <strain evidence="4 5">CT2-14</strain>
    </source>
</reference>
<dbReference type="SMART" id="SM00422">
    <property type="entry name" value="HTH_MERR"/>
    <property type="match status" value="1"/>
</dbReference>
<evidence type="ECO:0000256" key="2">
    <source>
        <dbReference type="SAM" id="MobiDB-lite"/>
    </source>
</evidence>
<dbReference type="PRINTS" id="PR00040">
    <property type="entry name" value="HTHMERR"/>
</dbReference>
<dbReference type="Pfam" id="PF13411">
    <property type="entry name" value="MerR_1"/>
    <property type="match status" value="1"/>
</dbReference>
<organism evidence="4 5">
    <name type="scientific">Nocardia aurantiaca</name>
    <dbReference type="NCBI Taxonomy" id="2675850"/>
    <lineage>
        <taxon>Bacteria</taxon>
        <taxon>Bacillati</taxon>
        <taxon>Actinomycetota</taxon>
        <taxon>Actinomycetes</taxon>
        <taxon>Mycobacteriales</taxon>
        <taxon>Nocardiaceae</taxon>
        <taxon>Nocardia</taxon>
    </lineage>
</organism>